<dbReference type="EMBL" id="LKAM01000002">
    <property type="protein sequence ID" value="KUM49936.1"/>
    <property type="molecule type" value="Genomic_DNA"/>
</dbReference>
<evidence type="ECO:0000313" key="2">
    <source>
        <dbReference type="EMBL" id="KUM49936.1"/>
    </source>
</evidence>
<sequence length="66" mass="7672">MRSILYPPAPSTRARSSLGGRYQKMDIYKPPEGKSFKSRRGVARRPMKREHLFKRDITSSIFSNTK</sequence>
<feature type="compositionally biased region" description="Basic and acidic residues" evidence="1">
    <location>
        <begin position="24"/>
        <end position="35"/>
    </location>
</feature>
<evidence type="ECO:0000256" key="1">
    <source>
        <dbReference type="SAM" id="MobiDB-lite"/>
    </source>
</evidence>
<accession>A0A101M2P0</accession>
<feature type="region of interest" description="Disordered" evidence="1">
    <location>
        <begin position="24"/>
        <end position="50"/>
    </location>
</feature>
<organism evidence="2">
    <name type="scientific">Picea glauca</name>
    <name type="common">White spruce</name>
    <name type="synonym">Pinus glauca</name>
    <dbReference type="NCBI Taxonomy" id="3330"/>
    <lineage>
        <taxon>Eukaryota</taxon>
        <taxon>Viridiplantae</taxon>
        <taxon>Streptophyta</taxon>
        <taxon>Embryophyta</taxon>
        <taxon>Tracheophyta</taxon>
        <taxon>Spermatophyta</taxon>
        <taxon>Pinopsida</taxon>
        <taxon>Pinidae</taxon>
        <taxon>Conifers I</taxon>
        <taxon>Pinales</taxon>
        <taxon>Pinaceae</taxon>
        <taxon>Picea</taxon>
    </lineage>
</organism>
<keyword evidence="2" id="KW-0496">Mitochondrion</keyword>
<dbReference type="AlphaFoldDB" id="A0A101M2P0"/>
<proteinExistence type="predicted"/>
<comment type="caution">
    <text evidence="2">The sequence shown here is derived from an EMBL/GenBank/DDBJ whole genome shotgun (WGS) entry which is preliminary data.</text>
</comment>
<name>A0A101M2P0_PICGL</name>
<gene>
    <name evidence="2" type="ORF">ABT39_MTgene3164</name>
</gene>
<geneLocation type="mitochondrion" evidence="2"/>
<protein>
    <submittedName>
        <fullName evidence="2">Uncharacterized protein</fullName>
    </submittedName>
</protein>
<feature type="compositionally biased region" description="Basic residues" evidence="1">
    <location>
        <begin position="36"/>
        <end position="48"/>
    </location>
</feature>
<reference evidence="2" key="1">
    <citation type="journal article" date="2015" name="Genome Biol. Evol.">
        <title>Organellar Genomes of White Spruce (Picea glauca): Assembly and Annotation.</title>
        <authorList>
            <person name="Jackman S.D."/>
            <person name="Warren R.L."/>
            <person name="Gibb E.A."/>
            <person name="Vandervalk B.P."/>
            <person name="Mohamadi H."/>
            <person name="Chu J."/>
            <person name="Raymond A."/>
            <person name="Pleasance S."/>
            <person name="Coope R."/>
            <person name="Wildung M.R."/>
            <person name="Ritland C.E."/>
            <person name="Bousquet J."/>
            <person name="Jones S.J."/>
            <person name="Bohlmann J."/>
            <person name="Birol I."/>
        </authorList>
    </citation>
    <scope>NUCLEOTIDE SEQUENCE [LARGE SCALE GENOMIC DNA]</scope>
    <source>
        <tissue evidence="2">Flushing bud</tissue>
    </source>
</reference>